<reference evidence="4" key="1">
    <citation type="submission" date="2025-08" db="UniProtKB">
        <authorList>
            <consortium name="RefSeq"/>
        </authorList>
    </citation>
    <scope>IDENTIFICATION</scope>
    <source>
        <tissue evidence="4">Fruit stalk</tissue>
    </source>
</reference>
<dbReference type="InterPro" id="IPR056778">
    <property type="entry name" value="UPF0261_C"/>
</dbReference>
<evidence type="ECO:0000313" key="3">
    <source>
        <dbReference type="Proteomes" id="UP000515121"/>
    </source>
</evidence>
<gene>
    <name evidence="4" type="primary">LOC111293274</name>
</gene>
<dbReference type="AlphaFoldDB" id="A0A6P5YNB1"/>
<dbReference type="OrthoDB" id="1726557at2759"/>
<dbReference type="RefSeq" id="XP_022741802.1">
    <property type="nucleotide sequence ID" value="XM_022886067.1"/>
</dbReference>
<dbReference type="Gene3D" id="3.40.50.12030">
    <property type="entry name" value="Uncharacterised protein family UPF0261, NC domain"/>
    <property type="match status" value="1"/>
</dbReference>
<dbReference type="KEGG" id="dzi:111293274"/>
<protein>
    <submittedName>
        <fullName evidence="4">Uncharacterized protein LOC111293274</fullName>
    </submittedName>
</protein>
<name>A0A6P5YNB1_DURZI</name>
<dbReference type="Proteomes" id="UP000515121">
    <property type="component" value="Unplaced"/>
</dbReference>
<feature type="domain" description="UPF0261" evidence="2">
    <location>
        <begin position="1"/>
        <end position="93"/>
    </location>
</feature>
<evidence type="ECO:0000313" key="4">
    <source>
        <dbReference type="RefSeq" id="XP_022741802.1"/>
    </source>
</evidence>
<dbReference type="PANTHER" id="PTHR31862:SF1">
    <property type="entry name" value="UPF0261 DOMAIN PROTEIN (AFU_ORTHOLOGUE AFUA_1G10120)"/>
    <property type="match status" value="1"/>
</dbReference>
<dbReference type="SUPFAM" id="SSF51621">
    <property type="entry name" value="Phosphoenolpyruvate/pyruvate domain"/>
    <property type="match status" value="1"/>
</dbReference>
<dbReference type="PANTHER" id="PTHR31862">
    <property type="entry name" value="UPF0261 DOMAIN PROTEIN (AFU_ORTHOLOGUE AFUA_1G10120)"/>
    <property type="match status" value="1"/>
</dbReference>
<dbReference type="InterPro" id="IPR013785">
    <property type="entry name" value="Aldolase_TIM"/>
</dbReference>
<feature type="domain" description="TIM-barrel" evidence="1">
    <location>
        <begin position="165"/>
        <end position="230"/>
    </location>
</feature>
<dbReference type="GeneID" id="111293274"/>
<organism evidence="3 4">
    <name type="scientific">Durio zibethinus</name>
    <name type="common">Durian</name>
    <dbReference type="NCBI Taxonomy" id="66656"/>
    <lineage>
        <taxon>Eukaryota</taxon>
        <taxon>Viridiplantae</taxon>
        <taxon>Streptophyta</taxon>
        <taxon>Embryophyta</taxon>
        <taxon>Tracheophyta</taxon>
        <taxon>Spermatophyta</taxon>
        <taxon>Magnoliopsida</taxon>
        <taxon>eudicotyledons</taxon>
        <taxon>Gunneridae</taxon>
        <taxon>Pentapetalae</taxon>
        <taxon>rosids</taxon>
        <taxon>malvids</taxon>
        <taxon>Malvales</taxon>
        <taxon>Malvaceae</taxon>
        <taxon>Helicteroideae</taxon>
        <taxon>Durio</taxon>
    </lineage>
</organism>
<dbReference type="InterPro" id="IPR015813">
    <property type="entry name" value="Pyrv/PenolPyrv_kinase-like_dom"/>
</dbReference>
<dbReference type="Pfam" id="PF09370">
    <property type="entry name" value="PEP_hydrolase"/>
    <property type="match status" value="1"/>
</dbReference>
<keyword evidence="3" id="KW-1185">Reference proteome</keyword>
<evidence type="ECO:0000259" key="2">
    <source>
        <dbReference type="Pfam" id="PF23189"/>
    </source>
</evidence>
<dbReference type="InterPro" id="IPR051353">
    <property type="entry name" value="Tobamovirus_resist_UPF0261"/>
</dbReference>
<proteinExistence type="predicted"/>
<dbReference type="Pfam" id="PF23189">
    <property type="entry name" value="UPF0261_C"/>
    <property type="match status" value="1"/>
</dbReference>
<accession>A0A6P5YNB1</accession>
<dbReference type="InterPro" id="IPR009215">
    <property type="entry name" value="TIM-br_IGPS-like"/>
</dbReference>
<evidence type="ECO:0000259" key="1">
    <source>
        <dbReference type="Pfam" id="PF09370"/>
    </source>
</evidence>
<dbReference type="Gene3D" id="3.20.20.70">
    <property type="entry name" value="Aldolase class I"/>
    <property type="match status" value="1"/>
</dbReference>
<sequence>MRTTVDENKKFSGFIADKLNKSSSKICVCLPQKGVSALDASGQPFYDPEATGTLLNELKRLVQINEDRQVKMYPYHINDPEFADALVDSFLEICLKNPTDCSLPQVASSESSQDLQKGHDYNVNSSNSGTLTYSPSNFPDARPVWVIHEGALSFVEKTLQRTQGILQQLGDQISKGLPIVGAGAGTGISAKFEEAGGVDLLVLYNSGRFCMAGSGSLACLLPFADANAIV</sequence>
<dbReference type="GO" id="GO:0003824">
    <property type="term" value="F:catalytic activity"/>
    <property type="evidence" value="ECO:0007669"/>
    <property type="project" value="InterPro"/>
</dbReference>